<dbReference type="AlphaFoldDB" id="A0A4R2M5H4"/>
<accession>A0A4R2M5H4</accession>
<gene>
    <name evidence="5" type="ORF">EV684_110223</name>
</gene>
<sequence length="280" mass="29410">MLEVLAFQGRVGDHNELAIPGARAVAAGMAARLGLEVVTVGTPEPVLNAGWDVELERARPALEQLRAAFDRLYARGARVAAATSRCAASIATLPVIARHRPDACVVWFDAHADLNTPHSSLTGYLGGLALAAPLGLWDSGLGAGLATDKLILVGQRDLDPFETELIRRRSIRCIPPGPTAADELLAALDGRPVYVHLDCDVLAPGIVPTDYVHDGGLSLADLQQCARRLARSEVVGLEVAEFQCAWHPEGQPVSAAPLVAALSPLLAALQSHGRVPPAAP</sequence>
<dbReference type="InterPro" id="IPR023696">
    <property type="entry name" value="Ureohydrolase_dom_sf"/>
</dbReference>
<keyword evidence="3" id="KW-0464">Manganese</keyword>
<proteinExistence type="inferred from homology"/>
<dbReference type="InterPro" id="IPR006035">
    <property type="entry name" value="Ureohydrolase"/>
</dbReference>
<dbReference type="Pfam" id="PF00491">
    <property type="entry name" value="Arginase"/>
    <property type="match status" value="1"/>
</dbReference>
<reference evidence="5 6" key="1">
    <citation type="submission" date="2019-03" db="EMBL/GenBank/DDBJ databases">
        <title>Genomic Encyclopedia of Type Strains, Phase IV (KMG-IV): sequencing the most valuable type-strain genomes for metagenomic binning, comparative biology and taxonomic classification.</title>
        <authorList>
            <person name="Goeker M."/>
        </authorList>
    </citation>
    <scope>NUCLEOTIDE SEQUENCE [LARGE SCALE GENOMIC DNA]</scope>
    <source>
        <strain evidence="5 6">DSM 1709</strain>
    </source>
</reference>
<evidence type="ECO:0000256" key="3">
    <source>
        <dbReference type="ARBA" id="ARBA00023211"/>
    </source>
</evidence>
<comment type="similarity">
    <text evidence="4">Belongs to the arginase family.</text>
</comment>
<name>A0A4R2M5H4_RUBGE</name>
<organism evidence="5 6">
    <name type="scientific">Rubrivivax gelatinosus</name>
    <name type="common">Rhodocyclus gelatinosus</name>
    <name type="synonym">Rhodopseudomonas gelatinosa</name>
    <dbReference type="NCBI Taxonomy" id="28068"/>
    <lineage>
        <taxon>Bacteria</taxon>
        <taxon>Pseudomonadati</taxon>
        <taxon>Pseudomonadota</taxon>
        <taxon>Betaproteobacteria</taxon>
        <taxon>Burkholderiales</taxon>
        <taxon>Sphaerotilaceae</taxon>
        <taxon>Rubrivivax</taxon>
    </lineage>
</organism>
<evidence type="ECO:0000313" key="6">
    <source>
        <dbReference type="Proteomes" id="UP000295106"/>
    </source>
</evidence>
<evidence type="ECO:0000256" key="1">
    <source>
        <dbReference type="ARBA" id="ARBA00022723"/>
    </source>
</evidence>
<dbReference type="Gene3D" id="3.40.800.10">
    <property type="entry name" value="Ureohydrolase domain"/>
    <property type="match status" value="1"/>
</dbReference>
<evidence type="ECO:0000256" key="2">
    <source>
        <dbReference type="ARBA" id="ARBA00022801"/>
    </source>
</evidence>
<dbReference type="GO" id="GO:0004053">
    <property type="term" value="F:arginase activity"/>
    <property type="evidence" value="ECO:0007669"/>
    <property type="project" value="TreeGrafter"/>
</dbReference>
<dbReference type="SUPFAM" id="SSF52768">
    <property type="entry name" value="Arginase/deacetylase"/>
    <property type="match status" value="1"/>
</dbReference>
<dbReference type="GO" id="GO:0030145">
    <property type="term" value="F:manganese ion binding"/>
    <property type="evidence" value="ECO:0007669"/>
    <property type="project" value="TreeGrafter"/>
</dbReference>
<dbReference type="Proteomes" id="UP000295106">
    <property type="component" value="Unassembled WGS sequence"/>
</dbReference>
<dbReference type="PROSITE" id="PS51409">
    <property type="entry name" value="ARGINASE_2"/>
    <property type="match status" value="1"/>
</dbReference>
<protein>
    <submittedName>
        <fullName evidence="5">Arginase</fullName>
    </submittedName>
</protein>
<dbReference type="GeneID" id="99686715"/>
<dbReference type="EMBL" id="SLXD01000010">
    <property type="protein sequence ID" value="TCP01291.1"/>
    <property type="molecule type" value="Genomic_DNA"/>
</dbReference>
<dbReference type="RefSeq" id="WP_243651191.1">
    <property type="nucleotide sequence ID" value="NZ_CP181386.1"/>
</dbReference>
<dbReference type="GO" id="GO:0005829">
    <property type="term" value="C:cytosol"/>
    <property type="evidence" value="ECO:0007669"/>
    <property type="project" value="TreeGrafter"/>
</dbReference>
<dbReference type="PANTHER" id="PTHR43782">
    <property type="entry name" value="ARGINASE"/>
    <property type="match status" value="1"/>
</dbReference>
<dbReference type="CDD" id="cd09999">
    <property type="entry name" value="Arginase-like_1"/>
    <property type="match status" value="1"/>
</dbReference>
<evidence type="ECO:0000256" key="4">
    <source>
        <dbReference type="PROSITE-ProRule" id="PRU00742"/>
    </source>
</evidence>
<dbReference type="PANTHER" id="PTHR43782:SF3">
    <property type="entry name" value="ARGINASE"/>
    <property type="match status" value="1"/>
</dbReference>
<keyword evidence="2" id="KW-0378">Hydrolase</keyword>
<comment type="caution">
    <text evidence="5">The sequence shown here is derived from an EMBL/GenBank/DDBJ whole genome shotgun (WGS) entry which is preliminary data.</text>
</comment>
<keyword evidence="1" id="KW-0479">Metal-binding</keyword>
<evidence type="ECO:0000313" key="5">
    <source>
        <dbReference type="EMBL" id="TCP01291.1"/>
    </source>
</evidence>